<evidence type="ECO:0000313" key="2">
    <source>
        <dbReference type="EMBL" id="GAA2108371.1"/>
    </source>
</evidence>
<sequence length="57" mass="5847">MSDNAQLARTGGALAVTIGGVGTVTGWWLLLVPAAVVAAGALLIRARFRRGRTAGER</sequence>
<evidence type="ECO:0000256" key="1">
    <source>
        <dbReference type="SAM" id="Phobius"/>
    </source>
</evidence>
<keyword evidence="1" id="KW-1133">Transmembrane helix</keyword>
<keyword evidence="3" id="KW-1185">Reference proteome</keyword>
<keyword evidence="1" id="KW-0472">Membrane</keyword>
<dbReference type="EMBL" id="BAAAPF010000003">
    <property type="protein sequence ID" value="GAA2108371.1"/>
    <property type="molecule type" value="Genomic_DNA"/>
</dbReference>
<dbReference type="RefSeq" id="WP_344287228.1">
    <property type="nucleotide sequence ID" value="NZ_BAAAPF010000003.1"/>
</dbReference>
<keyword evidence="1" id="KW-0812">Transmembrane</keyword>
<organism evidence="2 3">
    <name type="scientific">Streptomyces synnematoformans</name>
    <dbReference type="NCBI Taxonomy" id="415721"/>
    <lineage>
        <taxon>Bacteria</taxon>
        <taxon>Bacillati</taxon>
        <taxon>Actinomycetota</taxon>
        <taxon>Actinomycetes</taxon>
        <taxon>Kitasatosporales</taxon>
        <taxon>Streptomycetaceae</taxon>
        <taxon>Streptomyces</taxon>
    </lineage>
</organism>
<dbReference type="Proteomes" id="UP001500443">
    <property type="component" value="Unassembled WGS sequence"/>
</dbReference>
<reference evidence="3" key="1">
    <citation type="journal article" date="2019" name="Int. J. Syst. Evol. Microbiol.">
        <title>The Global Catalogue of Microorganisms (GCM) 10K type strain sequencing project: providing services to taxonomists for standard genome sequencing and annotation.</title>
        <authorList>
            <consortium name="The Broad Institute Genomics Platform"/>
            <consortium name="The Broad Institute Genome Sequencing Center for Infectious Disease"/>
            <person name="Wu L."/>
            <person name="Ma J."/>
        </authorList>
    </citation>
    <scope>NUCLEOTIDE SEQUENCE [LARGE SCALE GENOMIC DNA]</scope>
    <source>
        <strain evidence="3">JCM 15481</strain>
    </source>
</reference>
<proteinExistence type="predicted"/>
<protein>
    <submittedName>
        <fullName evidence="2">Uncharacterized protein</fullName>
    </submittedName>
</protein>
<feature type="transmembrane region" description="Helical" evidence="1">
    <location>
        <begin position="26"/>
        <end position="44"/>
    </location>
</feature>
<comment type="caution">
    <text evidence="2">The sequence shown here is derived from an EMBL/GenBank/DDBJ whole genome shotgun (WGS) entry which is preliminary data.</text>
</comment>
<evidence type="ECO:0000313" key="3">
    <source>
        <dbReference type="Proteomes" id="UP001500443"/>
    </source>
</evidence>
<accession>A0ABP5IXQ8</accession>
<name>A0ABP5IXQ8_9ACTN</name>
<gene>
    <name evidence="2" type="ORF">GCM10009802_04160</name>
</gene>